<evidence type="ECO:0000256" key="1">
    <source>
        <dbReference type="ARBA" id="ARBA00005695"/>
    </source>
</evidence>
<evidence type="ECO:0000256" key="4">
    <source>
        <dbReference type="SAM" id="Phobius"/>
    </source>
</evidence>
<accession>R4PM35</accession>
<dbReference type="InterPro" id="IPR030678">
    <property type="entry name" value="Peptide/Ni-bd"/>
</dbReference>
<keyword evidence="7" id="KW-1185">Reference proteome</keyword>
<dbReference type="PANTHER" id="PTHR30290">
    <property type="entry name" value="PERIPLASMIC BINDING COMPONENT OF ABC TRANSPORTER"/>
    <property type="match status" value="1"/>
</dbReference>
<dbReference type="GO" id="GO:0043190">
    <property type="term" value="C:ATP-binding cassette (ABC) transporter complex"/>
    <property type="evidence" value="ECO:0007669"/>
    <property type="project" value="InterPro"/>
</dbReference>
<comment type="similarity">
    <text evidence="1">Belongs to the bacterial solute-binding protein 5 family.</text>
</comment>
<keyword evidence="3" id="KW-0732">Signal</keyword>
<dbReference type="STRING" id="1332188.L336_0215"/>
<keyword evidence="2" id="KW-0813">Transport</keyword>
<dbReference type="OrthoDB" id="9772924at2"/>
<dbReference type="Proteomes" id="UP000013893">
    <property type="component" value="Chromosome"/>
</dbReference>
<gene>
    <name evidence="6" type="ORF">L336_0215</name>
</gene>
<proteinExistence type="inferred from homology"/>
<dbReference type="Gene3D" id="3.10.105.10">
    <property type="entry name" value="Dipeptide-binding Protein, Domain 3"/>
    <property type="match status" value="1"/>
</dbReference>
<sequence>MNKDKQGWNQFRRIRLDRKALARRARRIEGTTRRHAHRFIIRRIQNVRAVRRQITLWLTMMGFIIAGLGLQWMWGQSNYMVSARQGGGSYVEASLGPITTLNPLYISSSAEATVGRLVFSSLYDYDETGSLHQDIAASLQVDSTGKQYTIKLRPNVTWHDGAPLTAKDIVFTINLIKNPLSRSSLRINWLDVSVQAIDATTVQFSLPTVYAAFPYALTFPVLPEHILSSVSPGAVRENIFSQSPVGSGPFRFKSLQSADVLTGTRRVTLEANKNYYRGQPKLDRFEVQAYTSEEAILSALKSGEVNGAADISIASRSQIPNSYTVAPQSLDSGVYLLLNTTHPVLRDGKVRKALQYATDTEAIRARLGEGTLSLDSPFIDGQLTGADIPHAPKTDLTKAKALLDEAGWKAEGSYRVKDGKPLELNITTTKSSEYGVVLKEIVRQWQALGIKVNTRTVDTATVSSTFVQDTLQGRNFDVLLYQLSIGADPDVYAYWHSSQAGPSGYNFTSYSNKTADASLASARSRLEPDLRNAKYKQFARQWIEDAPAIGLYQPVAEYVSNKNAQTVRSNAKLVTSTDRLSTVIYWTVESDMVYKTP</sequence>
<dbReference type="GO" id="GO:1904680">
    <property type="term" value="F:peptide transmembrane transporter activity"/>
    <property type="evidence" value="ECO:0007669"/>
    <property type="project" value="TreeGrafter"/>
</dbReference>
<keyword evidence="4" id="KW-1133">Transmembrane helix</keyword>
<evidence type="ECO:0000313" key="7">
    <source>
        <dbReference type="Proteomes" id="UP000013893"/>
    </source>
</evidence>
<dbReference type="AlphaFoldDB" id="R4PM35"/>
<dbReference type="EMBL" id="CP005957">
    <property type="protein sequence ID" value="AGL61924.1"/>
    <property type="molecule type" value="Genomic_DNA"/>
</dbReference>
<dbReference type="GO" id="GO:0015833">
    <property type="term" value="P:peptide transport"/>
    <property type="evidence" value="ECO:0007669"/>
    <property type="project" value="TreeGrafter"/>
</dbReference>
<feature type="transmembrane region" description="Helical" evidence="4">
    <location>
        <begin position="54"/>
        <end position="74"/>
    </location>
</feature>
<dbReference type="InterPro" id="IPR000914">
    <property type="entry name" value="SBP_5_dom"/>
</dbReference>
<reference evidence="6 7" key="1">
    <citation type="journal article" date="2013" name="Nat. Biotechnol.">
        <title>Genome sequences of rare, uncultured bacteria obtained by differential coverage binning of multiple metagenomes.</title>
        <authorList>
            <person name="Albertsen M."/>
            <person name="Hugenholtz P."/>
            <person name="Skarshewski A."/>
            <person name="Nielsen K.L."/>
            <person name="Tyson G.W."/>
            <person name="Nielsen P.H."/>
        </authorList>
    </citation>
    <scope>NUCLEOTIDE SEQUENCE [LARGE SCALE GENOMIC DNA]</scope>
    <source>
        <strain evidence="6">TM71</strain>
    </source>
</reference>
<dbReference type="InterPro" id="IPR039424">
    <property type="entry name" value="SBP_5"/>
</dbReference>
<evidence type="ECO:0000256" key="2">
    <source>
        <dbReference type="ARBA" id="ARBA00022448"/>
    </source>
</evidence>
<dbReference type="RefSeq" id="WP_015641374.1">
    <property type="nucleotide sequence ID" value="NC_021219.1"/>
</dbReference>
<dbReference type="Pfam" id="PF00496">
    <property type="entry name" value="SBP_bac_5"/>
    <property type="match status" value="1"/>
</dbReference>
<dbReference type="PIRSF" id="PIRSF002741">
    <property type="entry name" value="MppA"/>
    <property type="match status" value="1"/>
</dbReference>
<protein>
    <submittedName>
        <fullName evidence="6">Putative Extracellular solute-binding protein family 5</fullName>
    </submittedName>
</protein>
<evidence type="ECO:0000313" key="6">
    <source>
        <dbReference type="EMBL" id="AGL61924.1"/>
    </source>
</evidence>
<dbReference type="GO" id="GO:0042597">
    <property type="term" value="C:periplasmic space"/>
    <property type="evidence" value="ECO:0007669"/>
    <property type="project" value="UniProtKB-ARBA"/>
</dbReference>
<dbReference type="HOGENOM" id="CLU_017028_8_6_0"/>
<evidence type="ECO:0000256" key="3">
    <source>
        <dbReference type="ARBA" id="ARBA00022729"/>
    </source>
</evidence>
<feature type="domain" description="Solute-binding protein family 5" evidence="5">
    <location>
        <begin position="132"/>
        <end position="498"/>
    </location>
</feature>
<keyword evidence="4" id="KW-0472">Membrane</keyword>
<evidence type="ECO:0000259" key="5">
    <source>
        <dbReference type="Pfam" id="PF00496"/>
    </source>
</evidence>
<name>R4PM35_9BACT</name>
<keyword evidence="4" id="KW-0812">Transmembrane</keyword>
<dbReference type="KEGG" id="saal:L336_0215"/>
<dbReference type="Gene3D" id="3.40.190.10">
    <property type="entry name" value="Periplasmic binding protein-like II"/>
    <property type="match status" value="1"/>
</dbReference>
<dbReference type="PANTHER" id="PTHR30290:SF9">
    <property type="entry name" value="OLIGOPEPTIDE-BINDING PROTEIN APPA"/>
    <property type="match status" value="1"/>
</dbReference>
<dbReference type="CDD" id="cd08513">
    <property type="entry name" value="PBP2_thermophilic_Hb8_like"/>
    <property type="match status" value="1"/>
</dbReference>
<dbReference type="Gene3D" id="3.90.76.10">
    <property type="entry name" value="Dipeptide-binding Protein, Domain 1"/>
    <property type="match status" value="1"/>
</dbReference>
<organism evidence="6 7">
    <name type="scientific">Candidatus Saccharimonas aalborgensis</name>
    <dbReference type="NCBI Taxonomy" id="1332188"/>
    <lineage>
        <taxon>Bacteria</taxon>
        <taxon>Candidatus Saccharimonadota</taxon>
        <taxon>Candidatus Saccharimonadia</taxon>
        <taxon>Candidatus Saccharimonadales</taxon>
        <taxon>Candidatus Saccharimonadaceae</taxon>
        <taxon>Candidatus Saccharimonas</taxon>
    </lineage>
</organism>
<dbReference type="SUPFAM" id="SSF53850">
    <property type="entry name" value="Periplasmic binding protein-like II"/>
    <property type="match status" value="1"/>
</dbReference>